<dbReference type="Pfam" id="PF13450">
    <property type="entry name" value="NAD_binding_8"/>
    <property type="match status" value="1"/>
</dbReference>
<accession>A0A370TY94</accession>
<dbReference type="PANTHER" id="PTHR42877">
    <property type="entry name" value="L-ORNITHINE N(5)-MONOOXYGENASE-RELATED"/>
    <property type="match status" value="1"/>
</dbReference>
<comment type="similarity">
    <text evidence="1">Belongs to the FAD-binding monooxygenase family.</text>
</comment>
<proteinExistence type="inferred from homology"/>
<organism evidence="2 3">
    <name type="scientific">Venustampulla echinocandica</name>
    <dbReference type="NCBI Taxonomy" id="2656787"/>
    <lineage>
        <taxon>Eukaryota</taxon>
        <taxon>Fungi</taxon>
        <taxon>Dikarya</taxon>
        <taxon>Ascomycota</taxon>
        <taxon>Pezizomycotina</taxon>
        <taxon>Leotiomycetes</taxon>
        <taxon>Helotiales</taxon>
        <taxon>Pleuroascaceae</taxon>
        <taxon>Venustampulla</taxon>
    </lineage>
</organism>
<reference evidence="2 3" key="1">
    <citation type="journal article" date="2018" name="IMA Fungus">
        <title>IMA Genome-F 9: Draft genome sequence of Annulohypoxylon stygium, Aspergillus mulundensis, Berkeleyomyces basicola (syn. Thielaviopsis basicola), Ceratocystis smalleyi, two Cercospora beticola strains, Coleophoma cylindrospora, Fusarium fracticaudum, Phialophora cf. hyalina, and Morchella septimelata.</title>
        <authorList>
            <person name="Wingfield B.D."/>
            <person name="Bills G.F."/>
            <person name="Dong Y."/>
            <person name="Huang W."/>
            <person name="Nel W.J."/>
            <person name="Swalarsk-Parry B.S."/>
            <person name="Vaghefi N."/>
            <person name="Wilken P.M."/>
            <person name="An Z."/>
            <person name="de Beer Z.W."/>
            <person name="De Vos L."/>
            <person name="Chen L."/>
            <person name="Duong T.A."/>
            <person name="Gao Y."/>
            <person name="Hammerbacher A."/>
            <person name="Kikkert J.R."/>
            <person name="Li Y."/>
            <person name="Li H."/>
            <person name="Li K."/>
            <person name="Li Q."/>
            <person name="Liu X."/>
            <person name="Ma X."/>
            <person name="Naidoo K."/>
            <person name="Pethybridge S.J."/>
            <person name="Sun J."/>
            <person name="Steenkamp E.T."/>
            <person name="van der Nest M.A."/>
            <person name="van Wyk S."/>
            <person name="Wingfield M.J."/>
            <person name="Xiong C."/>
            <person name="Yue Q."/>
            <person name="Zhang X."/>
        </authorList>
    </citation>
    <scope>NUCLEOTIDE SEQUENCE [LARGE SCALE GENOMIC DNA]</scope>
    <source>
        <strain evidence="2 3">BP 5553</strain>
    </source>
</reference>
<dbReference type="Proteomes" id="UP000254866">
    <property type="component" value="Unassembled WGS sequence"/>
</dbReference>
<gene>
    <name evidence="2" type="ORF">BP5553_00485</name>
</gene>
<dbReference type="STRING" id="2656787.A0A370TY94"/>
<evidence type="ECO:0000313" key="3">
    <source>
        <dbReference type="Proteomes" id="UP000254866"/>
    </source>
</evidence>
<dbReference type="OrthoDB" id="74360at2759"/>
<name>A0A370TY94_9HELO</name>
<dbReference type="InterPro" id="IPR051209">
    <property type="entry name" value="FAD-bind_Monooxygenase_sf"/>
</dbReference>
<dbReference type="PANTHER" id="PTHR42877:SF12">
    <property type="entry name" value="MONOOXYGENASE"/>
    <property type="match status" value="1"/>
</dbReference>
<evidence type="ECO:0000313" key="2">
    <source>
        <dbReference type="EMBL" id="RDL40506.1"/>
    </source>
</evidence>
<dbReference type="SUPFAM" id="SSF51905">
    <property type="entry name" value="FAD/NAD(P)-binding domain"/>
    <property type="match status" value="2"/>
</dbReference>
<dbReference type="Gene3D" id="3.50.50.60">
    <property type="entry name" value="FAD/NAD(P)-binding domain"/>
    <property type="match status" value="2"/>
</dbReference>
<keyword evidence="3" id="KW-1185">Reference proteome</keyword>
<dbReference type="InterPro" id="IPR036188">
    <property type="entry name" value="FAD/NAD-bd_sf"/>
</dbReference>
<evidence type="ECO:0000256" key="1">
    <source>
        <dbReference type="ARBA" id="ARBA00010139"/>
    </source>
</evidence>
<protein>
    <recommendedName>
        <fullName evidence="4">FAD protein</fullName>
    </recommendedName>
</protein>
<sequence length="561" mass="63281">MSPSTSAYAIREEPLGSVRHVRVVTIGAGASGLNMIRTLRNRLTNFEHVVYEKNPKVGGTWYENRYPGCKCDIPSHSYQFSWKPNPSWTSFFSPAEEIQQYLCRLCDEEKLDKSILTSHKVVRAEWDEEQGIWKLQVQNLVTNTIFDDYCHFLLDASGILNNWKWPDIEGLRSFTGELIHSADWPKHFEYAGKRVAVIGNGSSGIQIVPAIQPDVKQLVHFVRSPTWIVPLQLQTLAAGNAAPILSTIDMDGDKFSSSQIEKFKKDFSLYDRFVKTVEKESNTSFPIVIAGSDRASRAFAMITAYMKSELQNDKRLIDALVPKFPVGCRRLTPGVGYMPALKAGNVRVITDSITRVLPQGIQLKSGEVVKVDAIICATGFDVSFCPRFPLIGRNRNLQDIWTQQLPTAYMSCAIPDFPNYFTFLGPNAPIGHGSVLSITEHMAKYIVRIIQKCQSEGIKAVSPTNSAVRDFNTHINAFMPRTSWAGSCRSWFKNGKMDGPVTALHPGSRVHWFHMLERFRGEDFEYVYDSTNRFAYLGNGFSMREMAGANSTWYLDRPNKL</sequence>
<dbReference type="AlphaFoldDB" id="A0A370TY94"/>
<evidence type="ECO:0008006" key="4">
    <source>
        <dbReference type="Google" id="ProtNLM"/>
    </source>
</evidence>
<dbReference type="EMBL" id="NPIC01000001">
    <property type="protein sequence ID" value="RDL40506.1"/>
    <property type="molecule type" value="Genomic_DNA"/>
</dbReference>
<dbReference type="GeneID" id="43593334"/>
<comment type="caution">
    <text evidence="2">The sequence shown here is derived from an EMBL/GenBank/DDBJ whole genome shotgun (WGS) entry which is preliminary data.</text>
</comment>
<dbReference type="RefSeq" id="XP_031873162.1">
    <property type="nucleotide sequence ID" value="XM_032009108.1"/>
</dbReference>